<dbReference type="EMBL" id="CAKXAJ010020191">
    <property type="protein sequence ID" value="CAH2220713.1"/>
    <property type="molecule type" value="Genomic_DNA"/>
</dbReference>
<reference evidence="1" key="1">
    <citation type="submission" date="2022-03" db="EMBL/GenBank/DDBJ databases">
        <authorList>
            <person name="Lindestad O."/>
        </authorList>
    </citation>
    <scope>NUCLEOTIDE SEQUENCE</scope>
</reference>
<protein>
    <submittedName>
        <fullName evidence="1">Jg23842 protein</fullName>
    </submittedName>
</protein>
<dbReference type="AlphaFoldDB" id="A0A8S4QU63"/>
<comment type="caution">
    <text evidence="1">The sequence shown here is derived from an EMBL/GenBank/DDBJ whole genome shotgun (WGS) entry which is preliminary data.</text>
</comment>
<organism evidence="1 2">
    <name type="scientific">Pararge aegeria aegeria</name>
    <dbReference type="NCBI Taxonomy" id="348720"/>
    <lineage>
        <taxon>Eukaryota</taxon>
        <taxon>Metazoa</taxon>
        <taxon>Ecdysozoa</taxon>
        <taxon>Arthropoda</taxon>
        <taxon>Hexapoda</taxon>
        <taxon>Insecta</taxon>
        <taxon>Pterygota</taxon>
        <taxon>Neoptera</taxon>
        <taxon>Endopterygota</taxon>
        <taxon>Lepidoptera</taxon>
        <taxon>Glossata</taxon>
        <taxon>Ditrysia</taxon>
        <taxon>Papilionoidea</taxon>
        <taxon>Nymphalidae</taxon>
        <taxon>Satyrinae</taxon>
        <taxon>Satyrini</taxon>
        <taxon>Parargina</taxon>
        <taxon>Pararge</taxon>
    </lineage>
</organism>
<name>A0A8S4QU63_9NEOP</name>
<sequence>MDEYVALCIFVSDSHRKDMECPSSFHFTSTYNMSTFKSRVNKHLLDKRTPHYDASSVTIRLPATTLDCNITYNKICPIITTLGRRVGHRRARLIAPASLLPDTGLCHLFSLANSKWLYRHLSVARASSVKRQGAPRAGEVGNLGG</sequence>
<proteinExistence type="predicted"/>
<evidence type="ECO:0000313" key="1">
    <source>
        <dbReference type="EMBL" id="CAH2220713.1"/>
    </source>
</evidence>
<gene>
    <name evidence="1" type="primary">jg23842</name>
    <name evidence="1" type="ORF">PAEG_LOCUS6626</name>
</gene>
<dbReference type="Proteomes" id="UP000838756">
    <property type="component" value="Unassembled WGS sequence"/>
</dbReference>
<accession>A0A8S4QU63</accession>
<evidence type="ECO:0000313" key="2">
    <source>
        <dbReference type="Proteomes" id="UP000838756"/>
    </source>
</evidence>
<keyword evidence="2" id="KW-1185">Reference proteome</keyword>